<accession>A0ABM4B4J1</accession>
<sequence length="157" mass="18487">MPLERNCATALCNQSLEFWKKRHSRADNISTVVLFFDEEFGSCDPLYYDSENITLSLEDGEDTPPLFDTLPPVLVRSLDIQEIPPSVHFPVKILSGSSQKKNYNRKCKHEEDHKGTLYRTCYTSLLYYIVIRFQFMNLKMWIMLLFCSLFWNPFAQR</sequence>
<dbReference type="RefSeq" id="XP_065643747.1">
    <property type="nucleotide sequence ID" value="XM_065787675.1"/>
</dbReference>
<evidence type="ECO:0000313" key="2">
    <source>
        <dbReference type="Proteomes" id="UP001652625"/>
    </source>
</evidence>
<dbReference type="GeneID" id="136075202"/>
<keyword evidence="2" id="KW-1185">Reference proteome</keyword>
<evidence type="ECO:0000256" key="1">
    <source>
        <dbReference type="SAM" id="Phobius"/>
    </source>
</evidence>
<reference evidence="3" key="2">
    <citation type="submission" date="2025-08" db="UniProtKB">
        <authorList>
            <consortium name="RefSeq"/>
        </authorList>
    </citation>
    <scope>IDENTIFICATION</scope>
</reference>
<keyword evidence="1" id="KW-0472">Membrane</keyword>
<feature type="transmembrane region" description="Helical" evidence="1">
    <location>
        <begin position="125"/>
        <end position="151"/>
    </location>
</feature>
<name>A0ABM4B4J1_HYDVU</name>
<protein>
    <submittedName>
        <fullName evidence="3">Uncharacterized protein LOC136075202</fullName>
    </submittedName>
</protein>
<gene>
    <name evidence="3" type="primary">LOC136075202</name>
</gene>
<keyword evidence="1" id="KW-0812">Transmembrane</keyword>
<reference evidence="2" key="1">
    <citation type="submission" date="2025-05" db="UniProtKB">
        <authorList>
            <consortium name="RefSeq"/>
        </authorList>
    </citation>
    <scope>NUCLEOTIDE SEQUENCE [LARGE SCALE GENOMIC DNA]</scope>
</reference>
<keyword evidence="1" id="KW-1133">Transmembrane helix</keyword>
<proteinExistence type="predicted"/>
<dbReference type="Proteomes" id="UP001652625">
    <property type="component" value="Chromosome 01"/>
</dbReference>
<organism evidence="2 3">
    <name type="scientific">Hydra vulgaris</name>
    <name type="common">Hydra</name>
    <name type="synonym">Hydra attenuata</name>
    <dbReference type="NCBI Taxonomy" id="6087"/>
    <lineage>
        <taxon>Eukaryota</taxon>
        <taxon>Metazoa</taxon>
        <taxon>Cnidaria</taxon>
        <taxon>Hydrozoa</taxon>
        <taxon>Hydroidolina</taxon>
        <taxon>Anthoathecata</taxon>
        <taxon>Aplanulata</taxon>
        <taxon>Hydridae</taxon>
        <taxon>Hydra</taxon>
    </lineage>
</organism>
<evidence type="ECO:0000313" key="3">
    <source>
        <dbReference type="RefSeq" id="XP_065643747.1"/>
    </source>
</evidence>